<keyword evidence="9" id="KW-1185">Reference proteome</keyword>
<evidence type="ECO:0000256" key="6">
    <source>
        <dbReference type="ARBA" id="ARBA00023136"/>
    </source>
</evidence>
<dbReference type="AlphaFoldDB" id="A0A6N1VE84"/>
<proteinExistence type="inferred from homology"/>
<accession>A0A6N1VE84</accession>
<organism evidence="8 9">
    <name type="scientific">Oricola thermophila</name>
    <dbReference type="NCBI Taxonomy" id="2742145"/>
    <lineage>
        <taxon>Bacteria</taxon>
        <taxon>Pseudomonadati</taxon>
        <taxon>Pseudomonadota</taxon>
        <taxon>Alphaproteobacteria</taxon>
        <taxon>Hyphomicrobiales</taxon>
        <taxon>Ahrensiaceae</taxon>
        <taxon>Oricola</taxon>
    </lineage>
</organism>
<reference evidence="8 9" key="1">
    <citation type="submission" date="2020-06" db="EMBL/GenBank/DDBJ databases">
        <title>Oricola thermophila sp. nov. isolated from a tidal sediments.</title>
        <authorList>
            <person name="Kwon K.K."/>
            <person name="Yang S.-H."/>
            <person name="Park M.-J."/>
        </authorList>
    </citation>
    <scope>NUCLEOTIDE SEQUENCE [LARGE SCALE GENOMIC DNA]</scope>
    <source>
        <strain evidence="8 9">MEBiC13590</strain>
    </source>
</reference>
<dbReference type="RefSeq" id="WP_175277128.1">
    <property type="nucleotide sequence ID" value="NZ_CP054836.1"/>
</dbReference>
<dbReference type="InterPro" id="IPR032808">
    <property type="entry name" value="DoxX"/>
</dbReference>
<feature type="transmembrane region" description="Helical" evidence="7">
    <location>
        <begin position="44"/>
        <end position="64"/>
    </location>
</feature>
<sequence>MSNAITLLLARILLAVIFIMSGWGKLFAIDGTAGYIASVGLPAATLLAWAAAIFELVAGLAILVGFRTREAAWLLAAFCVFAGFVFHFQPEDQMQMISFMKNLAIAGGFLSLAVAGAGTLSVDAKLGTARTALA</sequence>
<dbReference type="KEGG" id="orm:HTY61_12605"/>
<evidence type="ECO:0000256" key="5">
    <source>
        <dbReference type="ARBA" id="ARBA00022989"/>
    </source>
</evidence>
<evidence type="ECO:0000313" key="9">
    <source>
        <dbReference type="Proteomes" id="UP000509367"/>
    </source>
</evidence>
<comment type="similarity">
    <text evidence="2">Belongs to the DoxX family.</text>
</comment>
<evidence type="ECO:0000313" key="8">
    <source>
        <dbReference type="EMBL" id="QKV19236.1"/>
    </source>
</evidence>
<evidence type="ECO:0000256" key="4">
    <source>
        <dbReference type="ARBA" id="ARBA00022692"/>
    </source>
</evidence>
<dbReference type="PANTHER" id="PTHR33452:SF1">
    <property type="entry name" value="INNER MEMBRANE PROTEIN YPHA-RELATED"/>
    <property type="match status" value="1"/>
</dbReference>
<evidence type="ECO:0000256" key="7">
    <source>
        <dbReference type="SAM" id="Phobius"/>
    </source>
</evidence>
<gene>
    <name evidence="8" type="ORF">HTY61_12605</name>
</gene>
<keyword evidence="6 7" id="KW-0472">Membrane</keyword>
<evidence type="ECO:0000256" key="1">
    <source>
        <dbReference type="ARBA" id="ARBA00004651"/>
    </source>
</evidence>
<feature type="transmembrane region" description="Helical" evidence="7">
    <location>
        <begin position="102"/>
        <end position="122"/>
    </location>
</feature>
<name>A0A6N1VE84_9HYPH</name>
<keyword evidence="3" id="KW-1003">Cell membrane</keyword>
<evidence type="ECO:0000256" key="2">
    <source>
        <dbReference type="ARBA" id="ARBA00006679"/>
    </source>
</evidence>
<keyword evidence="5 7" id="KW-1133">Transmembrane helix</keyword>
<dbReference type="PANTHER" id="PTHR33452">
    <property type="entry name" value="OXIDOREDUCTASE CATD-RELATED"/>
    <property type="match status" value="1"/>
</dbReference>
<keyword evidence="4 7" id="KW-0812">Transmembrane</keyword>
<evidence type="ECO:0000256" key="3">
    <source>
        <dbReference type="ARBA" id="ARBA00022475"/>
    </source>
</evidence>
<dbReference type="Proteomes" id="UP000509367">
    <property type="component" value="Chromosome"/>
</dbReference>
<dbReference type="EMBL" id="CP054836">
    <property type="protein sequence ID" value="QKV19236.1"/>
    <property type="molecule type" value="Genomic_DNA"/>
</dbReference>
<dbReference type="InterPro" id="IPR051907">
    <property type="entry name" value="DoxX-like_oxidoreductase"/>
</dbReference>
<dbReference type="Pfam" id="PF07681">
    <property type="entry name" value="DoxX"/>
    <property type="match status" value="1"/>
</dbReference>
<protein>
    <submittedName>
        <fullName evidence="8">DoxX family protein</fullName>
    </submittedName>
</protein>
<dbReference type="GO" id="GO:0005886">
    <property type="term" value="C:plasma membrane"/>
    <property type="evidence" value="ECO:0007669"/>
    <property type="project" value="UniProtKB-SubCell"/>
</dbReference>
<comment type="subcellular location">
    <subcellularLocation>
        <location evidence="1">Cell membrane</location>
        <topology evidence="1">Multi-pass membrane protein</topology>
    </subcellularLocation>
</comment>
<feature type="transmembrane region" description="Helical" evidence="7">
    <location>
        <begin position="71"/>
        <end position="90"/>
    </location>
</feature>